<evidence type="ECO:0000313" key="9">
    <source>
        <dbReference type="EMBL" id="KAK3339479.1"/>
    </source>
</evidence>
<protein>
    <recommendedName>
        <fullName evidence="8">Rhodopsin domain-containing protein</fullName>
    </recommendedName>
</protein>
<dbReference type="Pfam" id="PF20684">
    <property type="entry name" value="Fung_rhodopsin"/>
    <property type="match status" value="1"/>
</dbReference>
<dbReference type="GeneID" id="87868264"/>
<reference evidence="9" key="1">
    <citation type="journal article" date="2023" name="Mol. Phylogenet. Evol.">
        <title>Genome-scale phylogeny and comparative genomics of the fungal order Sordariales.</title>
        <authorList>
            <person name="Hensen N."/>
            <person name="Bonometti L."/>
            <person name="Westerberg I."/>
            <person name="Brannstrom I.O."/>
            <person name="Guillou S."/>
            <person name="Cros-Aarteil S."/>
            <person name="Calhoun S."/>
            <person name="Haridas S."/>
            <person name="Kuo A."/>
            <person name="Mondo S."/>
            <person name="Pangilinan J."/>
            <person name="Riley R."/>
            <person name="LaButti K."/>
            <person name="Andreopoulos B."/>
            <person name="Lipzen A."/>
            <person name="Chen C."/>
            <person name="Yan M."/>
            <person name="Daum C."/>
            <person name="Ng V."/>
            <person name="Clum A."/>
            <person name="Steindorff A."/>
            <person name="Ohm R.A."/>
            <person name="Martin F."/>
            <person name="Silar P."/>
            <person name="Natvig D.O."/>
            <person name="Lalanne C."/>
            <person name="Gautier V."/>
            <person name="Ament-Velasquez S.L."/>
            <person name="Kruys A."/>
            <person name="Hutchinson M.I."/>
            <person name="Powell A.J."/>
            <person name="Barry K."/>
            <person name="Miller A.N."/>
            <person name="Grigoriev I.V."/>
            <person name="Debuchy R."/>
            <person name="Gladieux P."/>
            <person name="Hiltunen Thoren M."/>
            <person name="Johannesson H."/>
        </authorList>
    </citation>
    <scope>NUCLEOTIDE SEQUENCE</scope>
    <source>
        <strain evidence="9">CBS 560.94</strain>
    </source>
</reference>
<feature type="transmembrane region" description="Helical" evidence="7">
    <location>
        <begin position="122"/>
        <end position="142"/>
    </location>
</feature>
<feature type="transmembrane region" description="Helical" evidence="7">
    <location>
        <begin position="167"/>
        <end position="190"/>
    </location>
</feature>
<evidence type="ECO:0000256" key="5">
    <source>
        <dbReference type="ARBA" id="ARBA00038359"/>
    </source>
</evidence>
<feature type="region of interest" description="Disordered" evidence="6">
    <location>
        <begin position="277"/>
        <end position="446"/>
    </location>
</feature>
<feature type="compositionally biased region" description="Polar residues" evidence="6">
    <location>
        <begin position="346"/>
        <end position="363"/>
    </location>
</feature>
<keyword evidence="4 7" id="KW-0472">Membrane</keyword>
<organism evidence="9 10">
    <name type="scientific">Neurospora tetraspora</name>
    <dbReference type="NCBI Taxonomy" id="94610"/>
    <lineage>
        <taxon>Eukaryota</taxon>
        <taxon>Fungi</taxon>
        <taxon>Dikarya</taxon>
        <taxon>Ascomycota</taxon>
        <taxon>Pezizomycotina</taxon>
        <taxon>Sordariomycetes</taxon>
        <taxon>Sordariomycetidae</taxon>
        <taxon>Sordariales</taxon>
        <taxon>Sordariaceae</taxon>
        <taxon>Neurospora</taxon>
    </lineage>
</organism>
<dbReference type="PANTHER" id="PTHR33048:SF93">
    <property type="entry name" value="INTEGRAL MEMBRANE PROTEIN"/>
    <property type="match status" value="1"/>
</dbReference>
<feature type="transmembrane region" description="Helical" evidence="7">
    <location>
        <begin position="12"/>
        <end position="31"/>
    </location>
</feature>
<gene>
    <name evidence="9" type="ORF">B0H65DRAFT_591744</name>
</gene>
<feature type="compositionally biased region" description="Low complexity" evidence="6">
    <location>
        <begin position="367"/>
        <end position="378"/>
    </location>
</feature>
<evidence type="ECO:0000256" key="7">
    <source>
        <dbReference type="SAM" id="Phobius"/>
    </source>
</evidence>
<feature type="transmembrane region" description="Helical" evidence="7">
    <location>
        <begin position="88"/>
        <end position="110"/>
    </location>
</feature>
<proteinExistence type="inferred from homology"/>
<dbReference type="GO" id="GO:0016020">
    <property type="term" value="C:membrane"/>
    <property type="evidence" value="ECO:0007669"/>
    <property type="project" value="UniProtKB-SubCell"/>
</dbReference>
<dbReference type="RefSeq" id="XP_062678839.1">
    <property type="nucleotide sequence ID" value="XM_062831110.1"/>
</dbReference>
<evidence type="ECO:0000256" key="4">
    <source>
        <dbReference type="ARBA" id="ARBA00023136"/>
    </source>
</evidence>
<dbReference type="InterPro" id="IPR049326">
    <property type="entry name" value="Rhodopsin_dom_fungi"/>
</dbReference>
<keyword evidence="3 7" id="KW-1133">Transmembrane helix</keyword>
<evidence type="ECO:0000256" key="6">
    <source>
        <dbReference type="SAM" id="MobiDB-lite"/>
    </source>
</evidence>
<feature type="transmembrane region" description="Helical" evidence="7">
    <location>
        <begin position="202"/>
        <end position="220"/>
    </location>
</feature>
<keyword evidence="10" id="KW-1185">Reference proteome</keyword>
<comment type="subcellular location">
    <subcellularLocation>
        <location evidence="1">Membrane</location>
        <topology evidence="1">Multi-pass membrane protein</topology>
    </subcellularLocation>
</comment>
<evidence type="ECO:0000256" key="2">
    <source>
        <dbReference type="ARBA" id="ARBA00022692"/>
    </source>
</evidence>
<reference evidence="9" key="2">
    <citation type="submission" date="2023-06" db="EMBL/GenBank/DDBJ databases">
        <authorList>
            <consortium name="Lawrence Berkeley National Laboratory"/>
            <person name="Haridas S."/>
            <person name="Hensen N."/>
            <person name="Bonometti L."/>
            <person name="Westerberg I."/>
            <person name="Brannstrom I.O."/>
            <person name="Guillou S."/>
            <person name="Cros-Aarteil S."/>
            <person name="Calhoun S."/>
            <person name="Kuo A."/>
            <person name="Mondo S."/>
            <person name="Pangilinan J."/>
            <person name="Riley R."/>
            <person name="Labutti K."/>
            <person name="Andreopoulos B."/>
            <person name="Lipzen A."/>
            <person name="Chen C."/>
            <person name="Yanf M."/>
            <person name="Daum C."/>
            <person name="Ng V."/>
            <person name="Clum A."/>
            <person name="Steindorff A."/>
            <person name="Ohm R."/>
            <person name="Martin F."/>
            <person name="Silar P."/>
            <person name="Natvig D."/>
            <person name="Lalanne C."/>
            <person name="Gautier V."/>
            <person name="Ament-Velasquez S.L."/>
            <person name="Kruys A."/>
            <person name="Hutchinson M.I."/>
            <person name="Powell A.J."/>
            <person name="Barry K."/>
            <person name="Miller A.N."/>
            <person name="Grigoriev I.V."/>
            <person name="Debuchy R."/>
            <person name="Gladieux P."/>
            <person name="Thoren M.H."/>
            <person name="Johannesson H."/>
        </authorList>
    </citation>
    <scope>NUCLEOTIDE SEQUENCE</scope>
    <source>
        <strain evidence="9">CBS 560.94</strain>
    </source>
</reference>
<name>A0AAE0J9D3_9PEZI</name>
<evidence type="ECO:0000256" key="3">
    <source>
        <dbReference type="ARBA" id="ARBA00022989"/>
    </source>
</evidence>
<dbReference type="Proteomes" id="UP001278500">
    <property type="component" value="Unassembled WGS sequence"/>
</dbReference>
<feature type="compositionally biased region" description="Gly residues" evidence="6">
    <location>
        <begin position="286"/>
        <end position="306"/>
    </location>
</feature>
<feature type="compositionally biased region" description="Basic and acidic residues" evidence="6">
    <location>
        <begin position="386"/>
        <end position="399"/>
    </location>
</feature>
<dbReference type="PANTHER" id="PTHR33048">
    <property type="entry name" value="PTH11-LIKE INTEGRAL MEMBRANE PROTEIN (AFU_ORTHOLOGUE AFUA_5G11245)"/>
    <property type="match status" value="1"/>
</dbReference>
<comment type="similarity">
    <text evidence="5">Belongs to the SAT4 family.</text>
</comment>
<feature type="transmembrane region" description="Helical" evidence="7">
    <location>
        <begin position="43"/>
        <end position="68"/>
    </location>
</feature>
<dbReference type="EMBL" id="JAUEPP010000007">
    <property type="protein sequence ID" value="KAK3339479.1"/>
    <property type="molecule type" value="Genomic_DNA"/>
</dbReference>
<comment type="caution">
    <text evidence="9">The sequence shown here is derived from an EMBL/GenBank/DDBJ whole genome shotgun (WGS) entry which is preliminary data.</text>
</comment>
<accession>A0AAE0J9D3</accession>
<dbReference type="InterPro" id="IPR052337">
    <property type="entry name" value="SAT4-like"/>
</dbReference>
<evidence type="ECO:0000259" key="8">
    <source>
        <dbReference type="Pfam" id="PF20684"/>
    </source>
</evidence>
<evidence type="ECO:0000256" key="1">
    <source>
        <dbReference type="ARBA" id="ARBA00004141"/>
    </source>
</evidence>
<feature type="transmembrane region" description="Helical" evidence="7">
    <location>
        <begin position="240"/>
        <end position="260"/>
    </location>
</feature>
<evidence type="ECO:0000313" key="10">
    <source>
        <dbReference type="Proteomes" id="UP001278500"/>
    </source>
</evidence>
<dbReference type="AlphaFoldDB" id="A0AAE0J9D3"/>
<keyword evidence="2 7" id="KW-0812">Transmembrane</keyword>
<feature type="domain" description="Rhodopsin" evidence="8">
    <location>
        <begin position="27"/>
        <end position="265"/>
    </location>
</feature>
<sequence length="446" mass="47971">MPMGGDGPGAITVMWVMVSLAGLCVSLRLYVRTFIVANTGFDDHAYVLAFVFLLCYTICSTIAAHYGFGQNMWDIPVEDVPGAIMWEAIGQCFAVLGMAVAKWSLGLFLLRLVTQKWHKVSIWLVMGALMGASISVCFVFMLQCSPPAYLWDKSIKGGHCDLDATPVSMTLCILCVFADFFFALMPWIFLWKLNMNQREKMIIAISMSLGVIAGACGIKRTIQVPSLSSSNNYSRDTVGLIVWSSAEIAITMICIGIPVCRPLYKSFFNKIISSRNGTSRGYQKQSGGGGGATGHVGLRTIGGGTIPGRSGNDSKNKSKNNSRPLRDDESDEFELHREGKMGGMRSSGSDGLGTSPQGQSPFNDANAVGGSSASVAVGGRVGGMDNRSEESILGEDYRRGHGQQGSGDLERGEGPGQGGHYGNNRNSGGKPVMQVQITEEWHVTRE</sequence>